<dbReference type="Proteomes" id="UP001055811">
    <property type="component" value="Linkage Group LG05"/>
</dbReference>
<accession>A0ACB9CUU5</accession>
<proteinExistence type="predicted"/>
<evidence type="ECO:0000313" key="1">
    <source>
        <dbReference type="EMBL" id="KAI3738084.1"/>
    </source>
</evidence>
<sequence length="73" mass="7854">MGQTSSRVVLSSQGRAAGRARVGLSNPDYGDITKSSEQKPGTRKLGVPRTKPILGICSCDRGRHFVRILMVAQ</sequence>
<gene>
    <name evidence="1" type="ORF">L2E82_28102</name>
</gene>
<organism evidence="1 2">
    <name type="scientific">Cichorium intybus</name>
    <name type="common">Chicory</name>
    <dbReference type="NCBI Taxonomy" id="13427"/>
    <lineage>
        <taxon>Eukaryota</taxon>
        <taxon>Viridiplantae</taxon>
        <taxon>Streptophyta</taxon>
        <taxon>Embryophyta</taxon>
        <taxon>Tracheophyta</taxon>
        <taxon>Spermatophyta</taxon>
        <taxon>Magnoliopsida</taxon>
        <taxon>eudicotyledons</taxon>
        <taxon>Gunneridae</taxon>
        <taxon>Pentapetalae</taxon>
        <taxon>asterids</taxon>
        <taxon>campanulids</taxon>
        <taxon>Asterales</taxon>
        <taxon>Asteraceae</taxon>
        <taxon>Cichorioideae</taxon>
        <taxon>Cichorieae</taxon>
        <taxon>Cichoriinae</taxon>
        <taxon>Cichorium</taxon>
    </lineage>
</organism>
<comment type="caution">
    <text evidence="1">The sequence shown here is derived from an EMBL/GenBank/DDBJ whole genome shotgun (WGS) entry which is preliminary data.</text>
</comment>
<name>A0ACB9CUU5_CICIN</name>
<reference evidence="2" key="1">
    <citation type="journal article" date="2022" name="Mol. Ecol. Resour.">
        <title>The genomes of chicory, endive, great burdock and yacon provide insights into Asteraceae palaeo-polyploidization history and plant inulin production.</title>
        <authorList>
            <person name="Fan W."/>
            <person name="Wang S."/>
            <person name="Wang H."/>
            <person name="Wang A."/>
            <person name="Jiang F."/>
            <person name="Liu H."/>
            <person name="Zhao H."/>
            <person name="Xu D."/>
            <person name="Zhang Y."/>
        </authorList>
    </citation>
    <scope>NUCLEOTIDE SEQUENCE [LARGE SCALE GENOMIC DNA]</scope>
    <source>
        <strain evidence="2">cv. Punajuju</strain>
    </source>
</reference>
<evidence type="ECO:0000313" key="2">
    <source>
        <dbReference type="Proteomes" id="UP001055811"/>
    </source>
</evidence>
<reference evidence="1 2" key="2">
    <citation type="journal article" date="2022" name="Mol. Ecol. Resour.">
        <title>The genomes of chicory, endive, great burdock and yacon provide insights into Asteraceae paleo-polyploidization history and plant inulin production.</title>
        <authorList>
            <person name="Fan W."/>
            <person name="Wang S."/>
            <person name="Wang H."/>
            <person name="Wang A."/>
            <person name="Jiang F."/>
            <person name="Liu H."/>
            <person name="Zhao H."/>
            <person name="Xu D."/>
            <person name="Zhang Y."/>
        </authorList>
    </citation>
    <scope>NUCLEOTIDE SEQUENCE [LARGE SCALE GENOMIC DNA]</scope>
    <source>
        <strain evidence="2">cv. Punajuju</strain>
        <tissue evidence="1">Leaves</tissue>
    </source>
</reference>
<keyword evidence="2" id="KW-1185">Reference proteome</keyword>
<dbReference type="EMBL" id="CM042013">
    <property type="protein sequence ID" value="KAI3738084.1"/>
    <property type="molecule type" value="Genomic_DNA"/>
</dbReference>
<protein>
    <submittedName>
        <fullName evidence="1">Uncharacterized protein</fullName>
    </submittedName>
</protein>